<dbReference type="EMBL" id="MT740307">
    <property type="protein sequence ID" value="QNR53796.1"/>
    <property type="molecule type" value="Genomic_DNA"/>
</dbReference>
<protein>
    <submittedName>
        <fullName evidence="2">Uncharacterized protein</fullName>
    </submittedName>
</protein>
<keyword evidence="1" id="KW-0812">Transmembrane</keyword>
<keyword evidence="3" id="KW-1185">Reference proteome</keyword>
<organism evidence="2 3">
    <name type="scientific">Pseudomonas phage phiK7A1</name>
    <dbReference type="NCBI Taxonomy" id="2759194"/>
    <lineage>
        <taxon>Viruses</taxon>
        <taxon>Duplodnaviria</taxon>
        <taxon>Heunggongvirae</taxon>
        <taxon>Uroviricota</taxon>
        <taxon>Caudoviricetes</taxon>
        <taxon>Vandenendeviridae</taxon>
        <taxon>Gorskivirinae</taxon>
        <taxon>Torinovirus</taxon>
        <taxon>Torinovirus K7A1</taxon>
    </lineage>
</organism>
<keyword evidence="1" id="KW-1133">Transmembrane helix</keyword>
<evidence type="ECO:0000313" key="3">
    <source>
        <dbReference type="Proteomes" id="UP000516415"/>
    </source>
</evidence>
<evidence type="ECO:0000313" key="2">
    <source>
        <dbReference type="EMBL" id="QNR53796.1"/>
    </source>
</evidence>
<feature type="transmembrane region" description="Helical" evidence="1">
    <location>
        <begin position="117"/>
        <end position="143"/>
    </location>
</feature>
<reference evidence="2 3" key="1">
    <citation type="submission" date="2020-07" db="EMBL/GenBank/DDBJ databases">
        <authorList>
            <person name="Martino G."/>
            <person name="Holtappels D."/>
            <person name="Wagemans J."/>
            <person name="Lavigne R."/>
            <person name="Turina M."/>
            <person name="Ciuffo M."/>
        </authorList>
    </citation>
    <scope>NUCLEOTIDE SEQUENCE [LARGE SCALE GENOMIC DNA]</scope>
</reference>
<accession>A0A7H0XFK6</accession>
<feature type="transmembrane region" description="Helical" evidence="1">
    <location>
        <begin position="7"/>
        <end position="26"/>
    </location>
</feature>
<proteinExistence type="predicted"/>
<keyword evidence="1" id="KW-0472">Membrane</keyword>
<dbReference type="Proteomes" id="UP000516415">
    <property type="component" value="Segment"/>
</dbReference>
<evidence type="ECO:0000256" key="1">
    <source>
        <dbReference type="SAM" id="Phobius"/>
    </source>
</evidence>
<name>A0A7H0XFK6_9CAUD</name>
<sequence>MRTHWKVYISALIIFLIMGFCGRYIYMQSNHLRVDVSRTATLVQAYEYDDRCGHKGRYNCSAYKGRFLVEPEHKYITQSIDGFFYHNYVDKGRKDMAAYVSVSKIDLGAKEPEYTGFWRFMMVFGFVFSVAVFVVGGIGCLFADEDARDRRRRGW</sequence>
<gene>
    <name evidence="2" type="ORF">phiK7A1_006c</name>
</gene>